<sequence>MKLRIDGLITWELDHGGLGLLGIGKHASMVFILSRGDKQGGKVG</sequence>
<evidence type="ECO:0000313" key="2">
    <source>
        <dbReference type="Proteomes" id="UP000197032"/>
    </source>
</evidence>
<accession>A0A1Z5HSI9</accession>
<reference evidence="2" key="1">
    <citation type="journal article" date="2017" name="Appl. Environ. Microbiol.">
        <title>Genomic analysis of Calderihabitans maritimus KKC1, a thermophilic hydrogenogenic carboxydotrophic bacterium isolated from marine sediment.</title>
        <authorList>
            <person name="Omae K."/>
            <person name="Yoneda Y."/>
            <person name="Fukuyama Y."/>
            <person name="Yoshida T."/>
            <person name="Sako Y."/>
        </authorList>
    </citation>
    <scope>NUCLEOTIDE SEQUENCE [LARGE SCALE GENOMIC DNA]</scope>
    <source>
        <strain evidence="2">KKC1</strain>
    </source>
</reference>
<comment type="caution">
    <text evidence="1">The sequence shown here is derived from an EMBL/GenBank/DDBJ whole genome shotgun (WGS) entry which is preliminary data.</text>
</comment>
<dbReference type="EMBL" id="BDGJ01000084">
    <property type="protein sequence ID" value="GAW92493.1"/>
    <property type="molecule type" value="Genomic_DNA"/>
</dbReference>
<keyword evidence="2" id="KW-1185">Reference proteome</keyword>
<dbReference type="RefSeq" id="WP_272946663.1">
    <property type="nucleotide sequence ID" value="NZ_BDGJ01000084.1"/>
</dbReference>
<gene>
    <name evidence="1" type="ORF">KKC1_16470</name>
</gene>
<proteinExistence type="predicted"/>
<protein>
    <submittedName>
        <fullName evidence="1">Uncharacterized protein</fullName>
    </submittedName>
</protein>
<dbReference type="AlphaFoldDB" id="A0A1Z5HSI9"/>
<organism evidence="1 2">
    <name type="scientific">Calderihabitans maritimus</name>
    <dbReference type="NCBI Taxonomy" id="1246530"/>
    <lineage>
        <taxon>Bacteria</taxon>
        <taxon>Bacillati</taxon>
        <taxon>Bacillota</taxon>
        <taxon>Clostridia</taxon>
        <taxon>Neomoorellales</taxon>
        <taxon>Calderihabitantaceae</taxon>
        <taxon>Calderihabitans</taxon>
    </lineage>
</organism>
<name>A0A1Z5HSI9_9FIRM</name>
<dbReference type="Proteomes" id="UP000197032">
    <property type="component" value="Unassembled WGS sequence"/>
</dbReference>
<evidence type="ECO:0000313" key="1">
    <source>
        <dbReference type="EMBL" id="GAW92493.1"/>
    </source>
</evidence>